<evidence type="ECO:0000256" key="2">
    <source>
        <dbReference type="ARBA" id="ARBA00022490"/>
    </source>
</evidence>
<dbReference type="Pfam" id="PF04972">
    <property type="entry name" value="BON"/>
    <property type="match status" value="1"/>
</dbReference>
<dbReference type="RefSeq" id="WP_005672346.1">
    <property type="nucleotide sequence ID" value="NZ_CP146288.1"/>
</dbReference>
<gene>
    <name evidence="6" type="ORF">HMPREF0551_0404</name>
</gene>
<dbReference type="PANTHER" id="PTHR34700">
    <property type="entry name" value="POTASSIUM BINDING PROTEIN KBP"/>
    <property type="match status" value="1"/>
</dbReference>
<dbReference type="CDD" id="cd00118">
    <property type="entry name" value="LysM"/>
    <property type="match status" value="1"/>
</dbReference>
<dbReference type="NCBIfam" id="NF008399">
    <property type="entry name" value="PRK11198.1"/>
    <property type="match status" value="1"/>
</dbReference>
<dbReference type="PROSITE" id="PS50914">
    <property type="entry name" value="BON"/>
    <property type="match status" value="1"/>
</dbReference>
<dbReference type="InterPro" id="IPR036779">
    <property type="entry name" value="LysM_dom_sf"/>
</dbReference>
<dbReference type="STRING" id="887898.HMPREF0551_0404"/>
<comment type="subcellular location">
    <subcellularLocation>
        <location evidence="1">Cytoplasm</location>
    </subcellularLocation>
</comment>
<organism evidence="6 7">
    <name type="scientific">Lautropia mirabilis ATCC 51599</name>
    <dbReference type="NCBI Taxonomy" id="887898"/>
    <lineage>
        <taxon>Bacteria</taxon>
        <taxon>Pseudomonadati</taxon>
        <taxon>Pseudomonadota</taxon>
        <taxon>Betaproteobacteria</taxon>
        <taxon>Burkholderiales</taxon>
        <taxon>Burkholderiaceae</taxon>
        <taxon>Lautropia</taxon>
    </lineage>
</organism>
<dbReference type="SMART" id="SM00257">
    <property type="entry name" value="LysM"/>
    <property type="match status" value="1"/>
</dbReference>
<dbReference type="PROSITE" id="PS51782">
    <property type="entry name" value="LYSM"/>
    <property type="match status" value="1"/>
</dbReference>
<dbReference type="Proteomes" id="UP000011021">
    <property type="component" value="Unassembled WGS sequence"/>
</dbReference>
<dbReference type="GO" id="GO:0005737">
    <property type="term" value="C:cytoplasm"/>
    <property type="evidence" value="ECO:0007669"/>
    <property type="project" value="UniProtKB-SubCell"/>
</dbReference>
<evidence type="ECO:0000313" key="7">
    <source>
        <dbReference type="Proteomes" id="UP000011021"/>
    </source>
</evidence>
<accession>E7RTY5</accession>
<keyword evidence="7" id="KW-1185">Reference proteome</keyword>
<dbReference type="InterPro" id="IPR018392">
    <property type="entry name" value="LysM"/>
</dbReference>
<dbReference type="InterPro" id="IPR007055">
    <property type="entry name" value="BON_dom"/>
</dbReference>
<sequence>MSLMSFMKEAGEKLFGGGTAQAATPASNPDAANQAAADAIVTYIRAQNLDAENLSVKFDGASSAVTVSGQASDQETKEKILLCCGNVAGVEQVNDELTVATSAPEARYYTVVKGDTLSKIAKEYYGNANLYNKIFEANRPMLSHPDKIYPGQKLRIPPQ</sequence>
<dbReference type="SUPFAM" id="SSF54106">
    <property type="entry name" value="LysM domain"/>
    <property type="match status" value="1"/>
</dbReference>
<dbReference type="AlphaFoldDB" id="E7RTY5"/>
<proteinExistence type="predicted"/>
<feature type="domain" description="LysM" evidence="5">
    <location>
        <begin position="107"/>
        <end position="156"/>
    </location>
</feature>
<reference evidence="6 7" key="1">
    <citation type="submission" date="2010-12" db="EMBL/GenBank/DDBJ databases">
        <authorList>
            <person name="Muzny D."/>
            <person name="Qin X."/>
            <person name="Deng J."/>
            <person name="Jiang H."/>
            <person name="Liu Y."/>
            <person name="Qu J."/>
            <person name="Song X.-Z."/>
            <person name="Zhang L."/>
            <person name="Thornton R."/>
            <person name="Coyle M."/>
            <person name="Francisco L."/>
            <person name="Jackson L."/>
            <person name="Javaid M."/>
            <person name="Korchina V."/>
            <person name="Kovar C."/>
            <person name="Mata R."/>
            <person name="Mathew T."/>
            <person name="Ngo R."/>
            <person name="Nguyen L."/>
            <person name="Nguyen N."/>
            <person name="Okwuonu G."/>
            <person name="Ongeri F."/>
            <person name="Pham C."/>
            <person name="Simmons D."/>
            <person name="Wilczek-Boney K."/>
            <person name="Hale W."/>
            <person name="Jakkamsetti A."/>
            <person name="Pham P."/>
            <person name="Ruth R."/>
            <person name="San Lucas F."/>
            <person name="Warren J."/>
            <person name="Zhang J."/>
            <person name="Zhao Z."/>
            <person name="Zhou C."/>
            <person name="Zhu D."/>
            <person name="Lee S."/>
            <person name="Bess C."/>
            <person name="Blankenburg K."/>
            <person name="Forbes L."/>
            <person name="Fu Q."/>
            <person name="Gubbala S."/>
            <person name="Hirani K."/>
            <person name="Jayaseelan J.C."/>
            <person name="Lara F."/>
            <person name="Munidasa M."/>
            <person name="Palculict T."/>
            <person name="Patil S."/>
            <person name="Pu L.-L."/>
            <person name="Saada N."/>
            <person name="Tang L."/>
            <person name="Weissenberger G."/>
            <person name="Zhu Y."/>
            <person name="Hemphill L."/>
            <person name="Shang Y."/>
            <person name="Youmans B."/>
            <person name="Ayvaz T."/>
            <person name="Ross M."/>
            <person name="Santibanez J."/>
            <person name="Aqrawi P."/>
            <person name="Gross S."/>
            <person name="Joshi V."/>
            <person name="Fowler G."/>
            <person name="Nazareth L."/>
            <person name="Reid J."/>
            <person name="Worley K."/>
            <person name="Petrosino J."/>
            <person name="Highlander S."/>
            <person name="Gibbs R."/>
        </authorList>
    </citation>
    <scope>NUCLEOTIDE SEQUENCE [LARGE SCALE GENOMIC DNA]</scope>
    <source>
        <strain evidence="6 7">ATCC 51599</strain>
    </source>
</reference>
<evidence type="ECO:0000259" key="5">
    <source>
        <dbReference type="PROSITE" id="PS51782"/>
    </source>
</evidence>
<dbReference type="Gene3D" id="3.10.350.10">
    <property type="entry name" value="LysM domain"/>
    <property type="match status" value="1"/>
</dbReference>
<name>E7RTY5_9BURK</name>
<dbReference type="EMBL" id="AEQP01000001">
    <property type="protein sequence ID" value="EFV96221.1"/>
    <property type="molecule type" value="Genomic_DNA"/>
</dbReference>
<keyword evidence="2" id="KW-0963">Cytoplasm</keyword>
<evidence type="ECO:0000313" key="6">
    <source>
        <dbReference type="EMBL" id="EFV96221.1"/>
    </source>
</evidence>
<evidence type="ECO:0000256" key="3">
    <source>
        <dbReference type="ARBA" id="ARBA00072219"/>
    </source>
</evidence>
<dbReference type="FunFam" id="3.10.350.10:FF:000001">
    <property type="entry name" value="Peptidoglycan-binding protein LysM"/>
    <property type="match status" value="1"/>
</dbReference>
<comment type="caution">
    <text evidence="6">The sequence shown here is derived from an EMBL/GenBank/DDBJ whole genome shotgun (WGS) entry which is preliminary data.</text>
</comment>
<dbReference type="InterPro" id="IPR052196">
    <property type="entry name" value="Bact_Kbp"/>
</dbReference>
<dbReference type="eggNOG" id="COG1652">
    <property type="taxonomic scope" value="Bacteria"/>
</dbReference>
<dbReference type="HOGENOM" id="CLU_125377_0_0_4"/>
<feature type="domain" description="BON" evidence="4">
    <location>
        <begin position="31"/>
        <end position="101"/>
    </location>
</feature>
<dbReference type="Pfam" id="PF01476">
    <property type="entry name" value="LysM"/>
    <property type="match status" value="1"/>
</dbReference>
<evidence type="ECO:0000259" key="4">
    <source>
        <dbReference type="PROSITE" id="PS50914"/>
    </source>
</evidence>
<protein>
    <recommendedName>
        <fullName evidence="3">Potassium binding protein Kbp</fullName>
    </recommendedName>
</protein>
<dbReference type="PANTHER" id="PTHR34700:SF8">
    <property type="entry name" value="POTASSIUM BINDING PROTEIN KBP"/>
    <property type="match status" value="1"/>
</dbReference>
<evidence type="ECO:0000256" key="1">
    <source>
        <dbReference type="ARBA" id="ARBA00004496"/>
    </source>
</evidence>